<protein>
    <submittedName>
        <fullName evidence="2">MtN3/saliva family protein</fullName>
    </submittedName>
</protein>
<proteinExistence type="predicted"/>
<keyword evidence="1" id="KW-0472">Membrane</keyword>
<organism evidence="2 3">
    <name type="scientific">Hartmannibacter diazotrophicus</name>
    <dbReference type="NCBI Taxonomy" id="1482074"/>
    <lineage>
        <taxon>Bacteria</taxon>
        <taxon>Pseudomonadati</taxon>
        <taxon>Pseudomonadota</taxon>
        <taxon>Alphaproteobacteria</taxon>
        <taxon>Hyphomicrobiales</taxon>
        <taxon>Pleomorphomonadaceae</taxon>
        <taxon>Hartmannibacter</taxon>
    </lineage>
</organism>
<keyword evidence="1" id="KW-0812">Transmembrane</keyword>
<dbReference type="Pfam" id="PF03083">
    <property type="entry name" value="MtN3_slv"/>
    <property type="match status" value="1"/>
</dbReference>
<dbReference type="EMBL" id="LT960614">
    <property type="protein sequence ID" value="SON57009.1"/>
    <property type="molecule type" value="Genomic_DNA"/>
</dbReference>
<feature type="transmembrane region" description="Helical" evidence="1">
    <location>
        <begin position="43"/>
        <end position="60"/>
    </location>
</feature>
<dbReference type="GO" id="GO:0016020">
    <property type="term" value="C:membrane"/>
    <property type="evidence" value="ECO:0007669"/>
    <property type="project" value="InterPro"/>
</dbReference>
<feature type="transmembrane region" description="Helical" evidence="1">
    <location>
        <begin position="66"/>
        <end position="86"/>
    </location>
</feature>
<dbReference type="InterPro" id="IPR047662">
    <property type="entry name" value="SemiSWEET"/>
</dbReference>
<keyword evidence="1" id="KW-1133">Transmembrane helix</keyword>
<evidence type="ECO:0000313" key="2">
    <source>
        <dbReference type="EMBL" id="SON57009.1"/>
    </source>
</evidence>
<name>A0A2C9D9Z7_9HYPH</name>
<dbReference type="Proteomes" id="UP000223606">
    <property type="component" value="Chromosome 1"/>
</dbReference>
<dbReference type="RefSeq" id="WP_099557327.1">
    <property type="nucleotide sequence ID" value="NZ_LT960614.1"/>
</dbReference>
<evidence type="ECO:0000313" key="3">
    <source>
        <dbReference type="Proteomes" id="UP000223606"/>
    </source>
</evidence>
<sequence>MVPETVVSLIGSSAAVITTLCWLPQAFKIIRDRDASSISYSSYGALAIGVAMWLAYGLLIGSVPVIAANAVTLVFVIAILGLKAYFTKAARAAQLAVAPAANG</sequence>
<dbReference type="Gene3D" id="1.20.1280.290">
    <property type="match status" value="1"/>
</dbReference>
<evidence type="ECO:0000256" key="1">
    <source>
        <dbReference type="SAM" id="Phobius"/>
    </source>
</evidence>
<dbReference type="OrthoDB" id="9814012at2"/>
<dbReference type="GO" id="GO:0051119">
    <property type="term" value="F:sugar transmembrane transporter activity"/>
    <property type="evidence" value="ECO:0007669"/>
    <property type="project" value="InterPro"/>
</dbReference>
<keyword evidence="3" id="KW-1185">Reference proteome</keyword>
<dbReference type="NCBIfam" id="NF037968">
    <property type="entry name" value="SemiSWEET_2"/>
    <property type="match status" value="1"/>
</dbReference>
<dbReference type="InterPro" id="IPR004316">
    <property type="entry name" value="SWEET_rpt"/>
</dbReference>
<feature type="transmembrane region" description="Helical" evidence="1">
    <location>
        <begin position="6"/>
        <end position="23"/>
    </location>
</feature>
<reference evidence="3" key="1">
    <citation type="submission" date="2017-09" db="EMBL/GenBank/DDBJ databases">
        <title>Genome sequence of Nannocystis excedens DSM 71.</title>
        <authorList>
            <person name="Blom J."/>
        </authorList>
    </citation>
    <scope>NUCLEOTIDE SEQUENCE [LARGE SCALE GENOMIC DNA]</scope>
    <source>
        <strain evidence="3">type strain: E19</strain>
    </source>
</reference>
<accession>A0A2C9D9Z7</accession>
<gene>
    <name evidence="2" type="ORF">HDIA_3468</name>
</gene>
<dbReference type="AlphaFoldDB" id="A0A2C9D9Z7"/>
<dbReference type="KEGG" id="hdi:HDIA_3468"/>